<keyword evidence="1" id="KW-0285">Flavoprotein</keyword>
<dbReference type="InterPro" id="IPR036188">
    <property type="entry name" value="FAD/NAD-bd_sf"/>
</dbReference>
<dbReference type="EMBL" id="SOSA01000049">
    <property type="protein sequence ID" value="THC98243.1"/>
    <property type="molecule type" value="Genomic_DNA"/>
</dbReference>
<accession>A0A4S3JR51</accession>
<dbReference type="InterPro" id="IPR051704">
    <property type="entry name" value="FAD_aromatic-hydroxylase"/>
</dbReference>
<dbReference type="PANTHER" id="PTHR46865">
    <property type="entry name" value="OXIDOREDUCTASE-RELATED"/>
    <property type="match status" value="1"/>
</dbReference>
<dbReference type="SUPFAM" id="SSF51905">
    <property type="entry name" value="FAD/NAD(P)-binding domain"/>
    <property type="match status" value="1"/>
</dbReference>
<evidence type="ECO:0000256" key="2">
    <source>
        <dbReference type="ARBA" id="ARBA00022827"/>
    </source>
</evidence>
<keyword evidence="2" id="KW-0274">FAD</keyword>
<keyword evidence="7" id="KW-1185">Reference proteome</keyword>
<dbReference type="GO" id="GO:0016491">
    <property type="term" value="F:oxidoreductase activity"/>
    <property type="evidence" value="ECO:0007669"/>
    <property type="project" value="UniProtKB-KW"/>
</dbReference>
<feature type="domain" description="FAD-binding" evidence="4">
    <location>
        <begin position="4"/>
        <end position="165"/>
    </location>
</feature>
<protein>
    <recommendedName>
        <fullName evidence="4">FAD-binding domain-containing protein</fullName>
    </recommendedName>
</protein>
<dbReference type="InterPro" id="IPR002938">
    <property type="entry name" value="FAD-bd"/>
</dbReference>
<reference evidence="5 8" key="2">
    <citation type="submission" date="2019-08" db="EMBL/GenBank/DDBJ databases">
        <title>The genome sequence of a newly discovered highly antifungal drug resistant Aspergillus species, Aspergillus tanneri NIH 1004.</title>
        <authorList>
            <person name="Mounaud S."/>
            <person name="Singh I."/>
            <person name="Joardar V."/>
            <person name="Pakala S."/>
            <person name="Pakala S."/>
            <person name="Venepally P."/>
            <person name="Chung J.K."/>
            <person name="Losada L."/>
            <person name="Nierman W.C."/>
        </authorList>
    </citation>
    <scope>NUCLEOTIDE SEQUENCE [LARGE SCALE GENOMIC DNA]</scope>
    <source>
        <strain evidence="5 8">NIH1004</strain>
    </source>
</reference>
<dbReference type="GeneID" id="54324629"/>
<sequence length="206" mass="23301">MALKILICGGGISGNALAFWLSQRHDVTVIEHFPSLRYSGLQLDLRGPGIEVLRRMGLETAFRACTVHEQGLQLVDSWNRRWAWFAANRSGHGLQNFTTDFEIMRGDLCRLLYDACRDRVRYIFGHRVQHLEQTAHNVTVLFSDGQQDRFDFVVGADGLGSRTRRMMLDADAPDPLRPVGTTAGYFTMARELQPGEQYMASCYLAT</sequence>
<dbReference type="STRING" id="1220188.A0A4S3JR51"/>
<evidence type="ECO:0000313" key="7">
    <source>
        <dbReference type="Proteomes" id="UP000308092"/>
    </source>
</evidence>
<evidence type="ECO:0000313" key="5">
    <source>
        <dbReference type="EMBL" id="KAA8641462.1"/>
    </source>
</evidence>
<dbReference type="OrthoDB" id="655030at2759"/>
<evidence type="ECO:0000313" key="8">
    <source>
        <dbReference type="Proteomes" id="UP000324241"/>
    </source>
</evidence>
<dbReference type="EMBL" id="QUQM01000010">
    <property type="protein sequence ID" value="KAA8641462.1"/>
    <property type="molecule type" value="Genomic_DNA"/>
</dbReference>
<evidence type="ECO:0000256" key="3">
    <source>
        <dbReference type="ARBA" id="ARBA00023002"/>
    </source>
</evidence>
<dbReference type="Gene3D" id="3.50.50.60">
    <property type="entry name" value="FAD/NAD(P)-binding domain"/>
    <property type="match status" value="1"/>
</dbReference>
<dbReference type="RefSeq" id="XP_033420824.1">
    <property type="nucleotide sequence ID" value="XM_033566622.1"/>
</dbReference>
<proteinExistence type="predicted"/>
<dbReference type="GO" id="GO:0071949">
    <property type="term" value="F:FAD binding"/>
    <property type="evidence" value="ECO:0007669"/>
    <property type="project" value="InterPro"/>
</dbReference>
<dbReference type="VEuPathDB" id="FungiDB:EYZ11_002245"/>
<name>A0A4S3JR51_9EURO</name>
<dbReference type="Proteomes" id="UP000324241">
    <property type="component" value="Unassembled WGS sequence"/>
</dbReference>
<evidence type="ECO:0000313" key="6">
    <source>
        <dbReference type="EMBL" id="THC98243.1"/>
    </source>
</evidence>
<reference evidence="6 7" key="1">
    <citation type="submission" date="2019-03" db="EMBL/GenBank/DDBJ databases">
        <title>The genome sequence of a newly discovered highly antifungal drug resistant Aspergillus species, Aspergillus tanneri NIH 1004.</title>
        <authorList>
            <person name="Mounaud S."/>
            <person name="Singh I."/>
            <person name="Joardar V."/>
            <person name="Pakala S."/>
            <person name="Pakala S."/>
            <person name="Venepally P."/>
            <person name="Hoover J."/>
            <person name="Nierman W."/>
            <person name="Chung J."/>
            <person name="Losada L."/>
        </authorList>
    </citation>
    <scope>NUCLEOTIDE SEQUENCE [LARGE SCALE GENOMIC DNA]</scope>
    <source>
        <strain evidence="6 7">NIH1004</strain>
    </source>
</reference>
<dbReference type="PRINTS" id="PR00420">
    <property type="entry name" value="RNGMNOXGNASE"/>
</dbReference>
<dbReference type="Proteomes" id="UP000308092">
    <property type="component" value="Unassembled WGS sequence"/>
</dbReference>
<dbReference type="AlphaFoldDB" id="A0A4S3JR51"/>
<gene>
    <name evidence="5" type="ORF">ATNIH1004_001927</name>
    <name evidence="6" type="ORF">EYZ11_002245</name>
</gene>
<evidence type="ECO:0000256" key="1">
    <source>
        <dbReference type="ARBA" id="ARBA00022630"/>
    </source>
</evidence>
<dbReference type="PANTHER" id="PTHR46865:SF7">
    <property type="entry name" value="MONOOXYGENASE, PUTATIVE (AFU_ORTHOLOGUE AFUA_8G07040)-RELATED"/>
    <property type="match status" value="1"/>
</dbReference>
<comment type="caution">
    <text evidence="6">The sequence shown here is derived from an EMBL/GenBank/DDBJ whole genome shotgun (WGS) entry which is preliminary data.</text>
</comment>
<organism evidence="6 7">
    <name type="scientific">Aspergillus tanneri</name>
    <dbReference type="NCBI Taxonomy" id="1220188"/>
    <lineage>
        <taxon>Eukaryota</taxon>
        <taxon>Fungi</taxon>
        <taxon>Dikarya</taxon>
        <taxon>Ascomycota</taxon>
        <taxon>Pezizomycotina</taxon>
        <taxon>Eurotiomycetes</taxon>
        <taxon>Eurotiomycetidae</taxon>
        <taxon>Eurotiales</taxon>
        <taxon>Aspergillaceae</taxon>
        <taxon>Aspergillus</taxon>
        <taxon>Aspergillus subgen. Circumdati</taxon>
    </lineage>
</organism>
<keyword evidence="3" id="KW-0560">Oxidoreductase</keyword>
<dbReference type="Pfam" id="PF01494">
    <property type="entry name" value="FAD_binding_3"/>
    <property type="match status" value="1"/>
</dbReference>
<evidence type="ECO:0000259" key="4">
    <source>
        <dbReference type="Pfam" id="PF01494"/>
    </source>
</evidence>